<proteinExistence type="inferred from homology"/>
<dbReference type="PANTHER" id="PTHR12592:SF0">
    <property type="entry name" value="ATP-DEPENDENT (S)-NAD(P)H-HYDRATE DEHYDRATASE"/>
    <property type="match status" value="1"/>
</dbReference>
<sequence>MNVNILTTPPLALKMLIRKADTHKGMYGNVAIIGGAPGMIGAALLAGRAALHLGAGRVHIGLLKSKIAVDFMQPELMMNSPQRLINNDLITHLLIGPGLSQSRKAKYLISESLNSSKSLIIDADGLNIIANNSKLQRTLKHRQAETIITPHPAEAARLLNCELANIQSNRQSAVIQLFKTYQCGVILKGHNTLIMASGDIIHQNTSGNSALSNAGQGDVLGGIILSLWAQGLSLINASCSGVFLHGQAADLWRTHNANRIGLTASQVIELAKSALNNFILPTID</sequence>
<keyword evidence="2 6" id="KW-0067">ATP-binding</keyword>
<keyword evidence="4 6" id="KW-0520">NAD</keyword>
<dbReference type="Proteomes" id="UP001195660">
    <property type="component" value="Unassembled WGS sequence"/>
</dbReference>
<comment type="similarity">
    <text evidence="6">Belongs to the NnrD/CARKD family.</text>
</comment>
<feature type="binding site" evidence="6">
    <location>
        <begin position="188"/>
        <end position="192"/>
    </location>
    <ligand>
        <name>AMP</name>
        <dbReference type="ChEBI" id="CHEBI:456215"/>
    </ligand>
</feature>
<feature type="binding site" evidence="6">
    <location>
        <position position="217"/>
    </location>
    <ligand>
        <name>AMP</name>
        <dbReference type="ChEBI" id="CHEBI:456215"/>
    </ligand>
</feature>
<keyword evidence="5 6" id="KW-0456">Lyase</keyword>
<keyword evidence="3 6" id="KW-0521">NADP</keyword>
<dbReference type="NCBIfam" id="TIGR00196">
    <property type="entry name" value="yjeF_cterm"/>
    <property type="match status" value="1"/>
</dbReference>
<comment type="function">
    <text evidence="6">Catalyzes the dehydration of the S-form of NAD(P)HX at the expense of ADP, which is converted to AMP. Together with NAD(P)HX epimerase, which catalyzes the epimerization of the S- and R-forms, the enzyme allows the repair of both epimers of NAD(P)HX, a damaged form of NAD(P)H that is a result of enzymatic or heat-dependent hydration.</text>
</comment>
<comment type="subunit">
    <text evidence="6">Homotetramer.</text>
</comment>
<keyword evidence="9" id="KW-1185">Reference proteome</keyword>
<feature type="binding site" evidence="6">
    <location>
        <position position="218"/>
    </location>
    <ligand>
        <name>(6S)-NADPHX</name>
        <dbReference type="ChEBI" id="CHEBI:64076"/>
    </ligand>
</feature>
<comment type="cofactor">
    <cofactor evidence="6">
        <name>Mg(2+)</name>
        <dbReference type="ChEBI" id="CHEBI:18420"/>
    </cofactor>
</comment>
<accession>A0ABS2CF78</accession>
<gene>
    <name evidence="6" type="primary">nnrD</name>
    <name evidence="8" type="ORF">GM173_14570</name>
</gene>
<evidence type="ECO:0000256" key="4">
    <source>
        <dbReference type="ARBA" id="ARBA00023027"/>
    </source>
</evidence>
<reference evidence="8 9" key="1">
    <citation type="submission" date="2019-11" db="EMBL/GenBank/DDBJ databases">
        <title>Novel Deefgea species.</title>
        <authorList>
            <person name="Han J.-H."/>
        </authorList>
    </citation>
    <scope>NUCLEOTIDE SEQUENCE [LARGE SCALE GENOMIC DNA]</scope>
    <source>
        <strain evidence="8 9">LMG 24817</strain>
    </source>
</reference>
<dbReference type="RefSeq" id="WP_203572124.1">
    <property type="nucleotide sequence ID" value="NZ_WOFE01000011.1"/>
</dbReference>
<evidence type="ECO:0000259" key="7">
    <source>
        <dbReference type="PROSITE" id="PS51383"/>
    </source>
</evidence>
<dbReference type="Pfam" id="PF01256">
    <property type="entry name" value="Carb_kinase"/>
    <property type="match status" value="1"/>
</dbReference>
<evidence type="ECO:0000256" key="1">
    <source>
        <dbReference type="ARBA" id="ARBA00022741"/>
    </source>
</evidence>
<comment type="catalytic activity">
    <reaction evidence="6">
        <text>(6S)-NADHX + ADP = AMP + phosphate + NADH + H(+)</text>
        <dbReference type="Rhea" id="RHEA:32223"/>
        <dbReference type="ChEBI" id="CHEBI:15378"/>
        <dbReference type="ChEBI" id="CHEBI:43474"/>
        <dbReference type="ChEBI" id="CHEBI:57945"/>
        <dbReference type="ChEBI" id="CHEBI:64074"/>
        <dbReference type="ChEBI" id="CHEBI:456215"/>
        <dbReference type="ChEBI" id="CHEBI:456216"/>
        <dbReference type="EC" id="4.2.1.136"/>
    </reaction>
</comment>
<dbReference type="EC" id="4.2.1.136" evidence="6"/>
<feature type="binding site" evidence="6">
    <location>
        <position position="42"/>
    </location>
    <ligand>
        <name>(6S)-NADPHX</name>
        <dbReference type="ChEBI" id="CHEBI:64076"/>
    </ligand>
</feature>
<dbReference type="PROSITE" id="PS51383">
    <property type="entry name" value="YJEF_C_3"/>
    <property type="match status" value="1"/>
</dbReference>
<dbReference type="HAMAP" id="MF_01965">
    <property type="entry name" value="NADHX_dehydratase"/>
    <property type="match status" value="1"/>
</dbReference>
<dbReference type="SUPFAM" id="SSF53613">
    <property type="entry name" value="Ribokinase-like"/>
    <property type="match status" value="1"/>
</dbReference>
<evidence type="ECO:0000256" key="3">
    <source>
        <dbReference type="ARBA" id="ARBA00022857"/>
    </source>
</evidence>
<evidence type="ECO:0000256" key="5">
    <source>
        <dbReference type="ARBA" id="ARBA00023239"/>
    </source>
</evidence>
<comment type="caution">
    <text evidence="8">The sequence shown here is derived from an EMBL/GenBank/DDBJ whole genome shotgun (WGS) entry which is preliminary data.</text>
</comment>
<dbReference type="CDD" id="cd01171">
    <property type="entry name" value="YXKO-related"/>
    <property type="match status" value="1"/>
</dbReference>
<comment type="catalytic activity">
    <reaction evidence="6">
        <text>(6S)-NADPHX + ADP = AMP + phosphate + NADPH + H(+)</text>
        <dbReference type="Rhea" id="RHEA:32235"/>
        <dbReference type="ChEBI" id="CHEBI:15378"/>
        <dbReference type="ChEBI" id="CHEBI:43474"/>
        <dbReference type="ChEBI" id="CHEBI:57783"/>
        <dbReference type="ChEBI" id="CHEBI:64076"/>
        <dbReference type="ChEBI" id="CHEBI:456215"/>
        <dbReference type="ChEBI" id="CHEBI:456216"/>
        <dbReference type="EC" id="4.2.1.136"/>
    </reaction>
</comment>
<organism evidence="8 9">
    <name type="scientific">Deefgea chitinilytica</name>
    <dbReference type="NCBI Taxonomy" id="570276"/>
    <lineage>
        <taxon>Bacteria</taxon>
        <taxon>Pseudomonadati</taxon>
        <taxon>Pseudomonadota</taxon>
        <taxon>Betaproteobacteria</taxon>
        <taxon>Neisseriales</taxon>
        <taxon>Chitinibacteraceae</taxon>
        <taxon>Deefgea</taxon>
    </lineage>
</organism>
<dbReference type="InterPro" id="IPR029056">
    <property type="entry name" value="Ribokinase-like"/>
</dbReference>
<dbReference type="PANTHER" id="PTHR12592">
    <property type="entry name" value="ATP-DEPENDENT (S)-NAD(P)H-HYDRATE DEHYDRATASE FAMILY MEMBER"/>
    <property type="match status" value="1"/>
</dbReference>
<dbReference type="EMBL" id="WOFE01000011">
    <property type="protein sequence ID" value="MBM5572795.1"/>
    <property type="molecule type" value="Genomic_DNA"/>
</dbReference>
<protein>
    <recommendedName>
        <fullName evidence="6">ADP-dependent (S)-NAD(P)H-hydrate dehydratase</fullName>
        <ecNumber evidence="6">4.2.1.136</ecNumber>
    </recommendedName>
    <alternativeName>
        <fullName evidence="6">ADP-dependent NAD(P)HX dehydratase</fullName>
    </alternativeName>
</protein>
<evidence type="ECO:0000256" key="6">
    <source>
        <dbReference type="HAMAP-Rule" id="MF_01965"/>
    </source>
</evidence>
<dbReference type="InterPro" id="IPR000631">
    <property type="entry name" value="CARKD"/>
</dbReference>
<keyword evidence="1 6" id="KW-0547">Nucleotide-binding</keyword>
<evidence type="ECO:0000313" key="9">
    <source>
        <dbReference type="Proteomes" id="UP001195660"/>
    </source>
</evidence>
<name>A0ABS2CF78_9NEIS</name>
<feature type="binding site" evidence="6">
    <location>
        <position position="98"/>
    </location>
    <ligand>
        <name>(6S)-NADPHX</name>
        <dbReference type="ChEBI" id="CHEBI:64076"/>
    </ligand>
</feature>
<feature type="domain" description="YjeF C-terminal" evidence="7">
    <location>
        <begin position="7"/>
        <end position="278"/>
    </location>
</feature>
<evidence type="ECO:0000256" key="2">
    <source>
        <dbReference type="ARBA" id="ARBA00022840"/>
    </source>
</evidence>
<dbReference type="Gene3D" id="3.40.1190.20">
    <property type="match status" value="1"/>
</dbReference>
<evidence type="ECO:0000313" key="8">
    <source>
        <dbReference type="EMBL" id="MBM5572795.1"/>
    </source>
</evidence>
<feature type="binding site" evidence="6">
    <location>
        <position position="151"/>
    </location>
    <ligand>
        <name>(6S)-NADPHX</name>
        <dbReference type="ChEBI" id="CHEBI:64076"/>
    </ligand>
</feature>